<dbReference type="GO" id="GO:0004799">
    <property type="term" value="F:thymidylate synthase activity"/>
    <property type="evidence" value="ECO:0007669"/>
    <property type="project" value="UniProtKB-EC"/>
</dbReference>
<proteinExistence type="predicted"/>
<gene>
    <name evidence="1" type="ORF">VAS14_07529</name>
</gene>
<accession>Q1ZMN3</accession>
<dbReference type="EC" id="2.1.1.45" evidence="1"/>
<name>Q1ZMN3_PHOAS</name>
<comment type="caution">
    <text evidence="1">The sequence shown here is derived from an EMBL/GenBank/DDBJ whole genome shotgun (WGS) entry which is preliminary data.</text>
</comment>
<keyword evidence="1" id="KW-0808">Transferase</keyword>
<reference evidence="1 2" key="1">
    <citation type="journal article" date="2009" name="Proc. Natl. Acad. Sci. U.S.A.">
        <title>The genomic basis of trophic strategy in marine bacteria.</title>
        <authorList>
            <person name="Lauro F.M."/>
            <person name="McDougald D."/>
            <person name="Thomas T."/>
            <person name="Williams T.J."/>
            <person name="Egan S."/>
            <person name="Rice S."/>
            <person name="DeMaere M.Z."/>
            <person name="Ting L."/>
            <person name="Ertan H."/>
            <person name="Johnson J."/>
            <person name="Ferriera S."/>
            <person name="Lapidus A."/>
            <person name="Anderson I."/>
            <person name="Kyrpides N."/>
            <person name="Munk A.C."/>
            <person name="Detter C."/>
            <person name="Han C.S."/>
            <person name="Brown M.V."/>
            <person name="Robb F.T."/>
            <person name="Kjelleberg S."/>
            <person name="Cavicchioli R."/>
        </authorList>
    </citation>
    <scope>NUCLEOTIDE SEQUENCE [LARGE SCALE GENOMIC DNA]</scope>
    <source>
        <strain evidence="1 2">S14</strain>
    </source>
</reference>
<dbReference type="GO" id="GO:0032259">
    <property type="term" value="P:methylation"/>
    <property type="evidence" value="ECO:0007669"/>
    <property type="project" value="UniProtKB-KW"/>
</dbReference>
<dbReference type="eggNOG" id="ENOG5031PUG">
    <property type="taxonomic scope" value="Bacteria"/>
</dbReference>
<keyword evidence="1" id="KW-0489">Methyltransferase</keyword>
<organism evidence="1 2">
    <name type="scientific">Photobacterium angustum (strain S14 / CCUG 15956)</name>
    <name type="common">Vibrio sp. (strain S14 / CCUG 15956)</name>
    <dbReference type="NCBI Taxonomy" id="314292"/>
    <lineage>
        <taxon>Bacteria</taxon>
        <taxon>Pseudomonadati</taxon>
        <taxon>Pseudomonadota</taxon>
        <taxon>Gammaproteobacteria</taxon>
        <taxon>Vibrionales</taxon>
        <taxon>Vibrionaceae</taxon>
        <taxon>Photobacterium</taxon>
    </lineage>
</organism>
<protein>
    <submittedName>
        <fullName evidence="1">Thymidylate synthase</fullName>
        <ecNumber evidence="1">2.1.1.45</ecNumber>
    </submittedName>
</protein>
<dbReference type="RefSeq" id="WP_005369629.1">
    <property type="nucleotide sequence ID" value="NZ_CH902600.1"/>
</dbReference>
<dbReference type="AlphaFoldDB" id="Q1ZMN3"/>
<dbReference type="EMBL" id="AAOJ01000007">
    <property type="protein sequence ID" value="EAS63406.1"/>
    <property type="molecule type" value="Genomic_DNA"/>
</dbReference>
<sequence length="98" mass="10097">MVITYLPSSACVLRLAGSDAVSKAALVTIEPSAFFLLVGMYLTKNLLLLTTSEPSRSLGKKGRIMDKVGTFAKIALASVVETIGGLGISNPALVGSLA</sequence>
<dbReference type="Proteomes" id="UP000001603">
    <property type="component" value="Unassembled WGS sequence"/>
</dbReference>
<evidence type="ECO:0000313" key="1">
    <source>
        <dbReference type="EMBL" id="EAS63406.1"/>
    </source>
</evidence>
<evidence type="ECO:0000313" key="2">
    <source>
        <dbReference type="Proteomes" id="UP000001603"/>
    </source>
</evidence>
<dbReference type="HOGENOM" id="CLU_2331264_0_0_6"/>